<organism evidence="2 3">
    <name type="scientific">Lelliottia nimipressuralis</name>
    <dbReference type="NCBI Taxonomy" id="69220"/>
    <lineage>
        <taxon>Bacteria</taxon>
        <taxon>Pseudomonadati</taxon>
        <taxon>Pseudomonadota</taxon>
        <taxon>Gammaproteobacteria</taxon>
        <taxon>Enterobacterales</taxon>
        <taxon>Enterobacteriaceae</taxon>
        <taxon>Lelliottia</taxon>
    </lineage>
</organism>
<dbReference type="SUPFAM" id="SSF55073">
    <property type="entry name" value="Nucleotide cyclase"/>
    <property type="match status" value="1"/>
</dbReference>
<keyword evidence="3" id="KW-1185">Reference proteome</keyword>
<dbReference type="Proteomes" id="UP000323910">
    <property type="component" value="Unassembled WGS sequence"/>
</dbReference>
<proteinExistence type="predicted"/>
<dbReference type="InterPro" id="IPR029016">
    <property type="entry name" value="GAF-like_dom_sf"/>
</dbReference>
<evidence type="ECO:0000313" key="2">
    <source>
        <dbReference type="EMBL" id="TYT31659.1"/>
    </source>
</evidence>
<dbReference type="CDD" id="cd01949">
    <property type="entry name" value="GGDEF"/>
    <property type="match status" value="1"/>
</dbReference>
<dbReference type="Pfam" id="PF01590">
    <property type="entry name" value="GAF"/>
    <property type="match status" value="1"/>
</dbReference>
<dbReference type="Gene3D" id="3.30.450.40">
    <property type="match status" value="1"/>
</dbReference>
<accession>A0ABY3NZA4</accession>
<dbReference type="NCBIfam" id="TIGR00254">
    <property type="entry name" value="GGDEF"/>
    <property type="match status" value="1"/>
</dbReference>
<dbReference type="InterPro" id="IPR029787">
    <property type="entry name" value="Nucleotide_cyclase"/>
</dbReference>
<dbReference type="SMART" id="SM00065">
    <property type="entry name" value="GAF"/>
    <property type="match status" value="1"/>
</dbReference>
<evidence type="ECO:0000259" key="1">
    <source>
        <dbReference type="PROSITE" id="PS50887"/>
    </source>
</evidence>
<dbReference type="Pfam" id="PF00990">
    <property type="entry name" value="GGDEF"/>
    <property type="match status" value="1"/>
</dbReference>
<protein>
    <submittedName>
        <fullName evidence="2">Sensor domain-containing diguanylate cyclase</fullName>
    </submittedName>
</protein>
<dbReference type="EMBL" id="VTFR01000009">
    <property type="protein sequence ID" value="TYT31659.1"/>
    <property type="molecule type" value="Genomic_DNA"/>
</dbReference>
<dbReference type="SMART" id="SM00267">
    <property type="entry name" value="GGDEF"/>
    <property type="match status" value="1"/>
</dbReference>
<dbReference type="InterPro" id="IPR003018">
    <property type="entry name" value="GAF"/>
</dbReference>
<dbReference type="RefSeq" id="WP_129034905.1">
    <property type="nucleotide sequence ID" value="NZ_SDDX01000005.1"/>
</dbReference>
<gene>
    <name evidence="2" type="ORF">FZO59_18585</name>
</gene>
<comment type="caution">
    <text evidence="2">The sequence shown here is derived from an EMBL/GenBank/DDBJ whole genome shotgun (WGS) entry which is preliminary data.</text>
</comment>
<dbReference type="PANTHER" id="PTHR43102:SF2">
    <property type="entry name" value="GAF DOMAIN-CONTAINING PROTEIN"/>
    <property type="match status" value="1"/>
</dbReference>
<evidence type="ECO:0000313" key="3">
    <source>
        <dbReference type="Proteomes" id="UP000323910"/>
    </source>
</evidence>
<reference evidence="2 3" key="1">
    <citation type="submission" date="2019-08" db="EMBL/GenBank/DDBJ databases">
        <title>The draft genome of Lelliottia nimipressuralis strain CICC 24156.</title>
        <authorList>
            <person name="Wu W."/>
            <person name="Feng Y."/>
            <person name="Zong Z."/>
        </authorList>
    </citation>
    <scope>NUCLEOTIDE SEQUENCE [LARGE SCALE GENOMIC DNA]</scope>
    <source>
        <strain evidence="2 3">CICC 24156</strain>
    </source>
</reference>
<dbReference type="InterPro" id="IPR000160">
    <property type="entry name" value="GGDEF_dom"/>
</dbReference>
<name>A0ABY3NZA4_9ENTR</name>
<dbReference type="PANTHER" id="PTHR43102">
    <property type="entry name" value="SLR1143 PROTEIN"/>
    <property type="match status" value="1"/>
</dbReference>
<sequence length="327" mass="36738">MKAPAIPANESDRLLSLRDSRLLESNNHQPYDRITRLAKRLFAVPMARVNLIDERSLVALSLDNAMAAVLPRNLSFCGHTLFNNAPLVVSDPRHDPRFADNPLVKGQPGVRFYAGYPLRLPDGAIVGTLCLMDYVPRDFVAADLNALSDLAALAEDEFAAACAATTDELTGLFNRRGFNQLAAFALSGARRRAEPLTIAWMDLDRFRQINERYGQAEGDAALKAMTELMRTSFREADLLVRYGSDEFAVLFADTNEQGAWIAMQYLNEQVAEYNQRGLHPWSLTFSWGICEFDHQQDDLQRWLQTAHDKILAMKQRYSADSGHNKSL</sequence>
<dbReference type="Gene3D" id="3.30.70.270">
    <property type="match status" value="1"/>
</dbReference>
<dbReference type="SUPFAM" id="SSF55781">
    <property type="entry name" value="GAF domain-like"/>
    <property type="match status" value="1"/>
</dbReference>
<dbReference type="InterPro" id="IPR043128">
    <property type="entry name" value="Rev_trsase/Diguanyl_cyclase"/>
</dbReference>
<feature type="domain" description="GGDEF" evidence="1">
    <location>
        <begin position="194"/>
        <end position="327"/>
    </location>
</feature>
<dbReference type="PROSITE" id="PS50887">
    <property type="entry name" value="GGDEF"/>
    <property type="match status" value="1"/>
</dbReference>